<proteinExistence type="inferred from homology"/>
<dbReference type="Gene3D" id="3.40.47.10">
    <property type="match status" value="1"/>
</dbReference>
<organism evidence="9 10">
    <name type="scientific">Wickerhamomyces pijperi</name>
    <name type="common">Yeast</name>
    <name type="synonym">Pichia pijperi</name>
    <dbReference type="NCBI Taxonomy" id="599730"/>
    <lineage>
        <taxon>Eukaryota</taxon>
        <taxon>Fungi</taxon>
        <taxon>Dikarya</taxon>
        <taxon>Ascomycota</taxon>
        <taxon>Saccharomycotina</taxon>
        <taxon>Saccharomycetes</taxon>
        <taxon>Phaffomycetales</taxon>
        <taxon>Wickerhamomycetaceae</taxon>
        <taxon>Wickerhamomyces</taxon>
    </lineage>
</organism>
<dbReference type="GO" id="GO:0004421">
    <property type="term" value="F:hydroxymethylglutaryl-CoA synthase activity"/>
    <property type="evidence" value="ECO:0007669"/>
    <property type="project" value="UniProtKB-EC"/>
</dbReference>
<dbReference type="InterPro" id="IPR013528">
    <property type="entry name" value="HMG_CoA_synth_N"/>
</dbReference>
<evidence type="ECO:0000256" key="1">
    <source>
        <dbReference type="ARBA" id="ARBA00007061"/>
    </source>
</evidence>
<dbReference type="InterPro" id="IPR000590">
    <property type="entry name" value="HMG_CoA_synt_AS"/>
</dbReference>
<feature type="binding site" evidence="5">
    <location>
        <position position="258"/>
    </location>
    <ligand>
        <name>CoA</name>
        <dbReference type="ChEBI" id="CHEBI:57287"/>
    </ligand>
</feature>
<dbReference type="Pfam" id="PF01154">
    <property type="entry name" value="HMG_CoA_synt_N"/>
    <property type="match status" value="1"/>
</dbReference>
<reference evidence="9" key="1">
    <citation type="journal article" date="2021" name="Open Biol.">
        <title>Shared evolutionary footprints suggest mitochondrial oxidative damage underlies multiple complex I losses in fungi.</title>
        <authorList>
            <person name="Schikora-Tamarit M.A."/>
            <person name="Marcet-Houben M."/>
            <person name="Nosek J."/>
            <person name="Gabaldon T."/>
        </authorList>
    </citation>
    <scope>NUCLEOTIDE SEQUENCE</scope>
    <source>
        <strain evidence="9">CBS2887</strain>
    </source>
</reference>
<evidence type="ECO:0000256" key="2">
    <source>
        <dbReference type="ARBA" id="ARBA00022679"/>
    </source>
</evidence>
<dbReference type="OrthoDB" id="1269963at2759"/>
<dbReference type="CDD" id="cd00827">
    <property type="entry name" value="init_cond_enzymes"/>
    <property type="match status" value="1"/>
</dbReference>
<dbReference type="SUPFAM" id="SSF53901">
    <property type="entry name" value="Thiolase-like"/>
    <property type="match status" value="2"/>
</dbReference>
<feature type="active site" description="Acyl-thioester intermediate" evidence="4">
    <location>
        <position position="118"/>
    </location>
</feature>
<feature type="active site" description="Proton donor/acceptor" evidence="4">
    <location>
        <position position="86"/>
    </location>
</feature>
<protein>
    <recommendedName>
        <fullName evidence="3 6">Hydroxymethylglutaryl-CoA synthase</fullName>
        <shortName evidence="6">HMG-CoA synthase</shortName>
        <ecNumber evidence="6">2.3.3.10</ecNumber>
    </recommendedName>
    <alternativeName>
        <fullName evidence="6">3-hydroxy-3-methylglutaryl coenzyme A synthase</fullName>
    </alternativeName>
</protein>
<feature type="domain" description="Hydroxymethylglutaryl-coenzyme A synthase C-terminal" evidence="8">
    <location>
        <begin position="176"/>
        <end position="428"/>
    </location>
</feature>
<evidence type="ECO:0000256" key="6">
    <source>
        <dbReference type="RuleBase" id="RU364071"/>
    </source>
</evidence>
<name>A0A9P8PYN0_WICPI</name>
<dbReference type="NCBIfam" id="TIGR01833">
    <property type="entry name" value="HMG-CoA-S_euk"/>
    <property type="match status" value="1"/>
</dbReference>
<dbReference type="PANTHER" id="PTHR43323:SF2">
    <property type="entry name" value="HYDROXYMETHYLGLUTARYL-COA SYNTHASE"/>
    <property type="match status" value="1"/>
</dbReference>
<dbReference type="Pfam" id="PF08540">
    <property type="entry name" value="HMG_CoA_synt_C"/>
    <property type="match status" value="1"/>
</dbReference>
<keyword evidence="2 6" id="KW-0808">Transferase</keyword>
<evidence type="ECO:0000256" key="5">
    <source>
        <dbReference type="PIRSR" id="PIRSR610122-2"/>
    </source>
</evidence>
<evidence type="ECO:0000256" key="4">
    <source>
        <dbReference type="PIRSR" id="PIRSR610122-1"/>
    </source>
</evidence>
<comment type="caution">
    <text evidence="9">The sequence shown here is derived from an EMBL/GenBank/DDBJ whole genome shotgun (WGS) entry which is preliminary data.</text>
</comment>
<dbReference type="FunFam" id="3.40.47.10:FF:000008">
    <property type="entry name" value="3-hydroxy-3-methylglutaryl coenzyme A synthase"/>
    <property type="match status" value="1"/>
</dbReference>
<feature type="domain" description="Hydroxymethylglutaryl-coenzyme A synthase N-terminal" evidence="7">
    <location>
        <begin position="4"/>
        <end position="175"/>
    </location>
</feature>
<dbReference type="Proteomes" id="UP000774326">
    <property type="component" value="Unassembled WGS sequence"/>
</dbReference>
<dbReference type="InterPro" id="IPR016039">
    <property type="entry name" value="Thiolase-like"/>
</dbReference>
<dbReference type="GO" id="GO:0010142">
    <property type="term" value="P:farnesyl diphosphate biosynthetic process, mevalonate pathway"/>
    <property type="evidence" value="ECO:0007669"/>
    <property type="project" value="InterPro"/>
</dbReference>
<feature type="active site" description="Proton donor/acceptor" evidence="4">
    <location>
        <position position="253"/>
    </location>
</feature>
<sequence>MSDRPQNVGIKAIEIYIPSQAVSQVELEKFDGIPAGKYTIGLGQTNMAFVNDREDIYSLALTALSNLIKNNKIDTNNVGRLEVGTETLIDKSKSVKTILTTLFGDNHDIEGVDNINACYGGSAAVFNSVNWIESSSWDGRDAIVVCGDIALYEPGPARPTGGAGAVALLIGPDAPIVFDSIRGSYFDHVYDFYKANLKSEYPLVDGHFSLSCYVKALDYSYKAYSQKAIKKGVESINGDAVGTTKRFDYHAFHVPSCKLVSKSYARLLYNDFRADPSLYPEVDAALATMDYEASLTDKNVEKTFVALSKQLFNERVAPALQVPTNTGNMYTASVWGSLSSLLFYKGNDALQGKRIGMFSYGSGLAATLFSVQIKGDLTDIIANLNIDDKLTNRVIATPEQYLESIALREALYGQNSYEPKGSIESLRAASLPTSMTQMSTLDPDPKSFQIPASMASLANLMASSLEMSSFHWDSKMAIAAKEPEPKD</sequence>
<keyword evidence="10" id="KW-1185">Reference proteome</keyword>
<dbReference type="AlphaFoldDB" id="A0A9P8PYN0"/>
<comment type="similarity">
    <text evidence="1 6">Belongs to the thiolase-like superfamily. HMG-CoA synthase family.</text>
</comment>
<dbReference type="GO" id="GO:0006696">
    <property type="term" value="P:ergosterol biosynthetic process"/>
    <property type="evidence" value="ECO:0007669"/>
    <property type="project" value="TreeGrafter"/>
</dbReference>
<feature type="binding site" evidence="5">
    <location>
        <position position="209"/>
    </location>
    <ligand>
        <name>CoA</name>
        <dbReference type="ChEBI" id="CHEBI:57287"/>
    </ligand>
</feature>
<dbReference type="InterPro" id="IPR013746">
    <property type="entry name" value="HMG_CoA_synt_C_dom"/>
</dbReference>
<accession>A0A9P8PYN0</accession>
<gene>
    <name evidence="9" type="ORF">WICPIJ_008483</name>
</gene>
<comment type="function">
    <text evidence="6">Catalyzes the condensation of acetyl-CoA with acetoacetyl-CoA to form HMG-CoA.</text>
</comment>
<feature type="binding site" evidence="5">
    <location>
        <position position="262"/>
    </location>
    <ligand>
        <name>CoA</name>
        <dbReference type="ChEBI" id="CHEBI:57287"/>
    </ligand>
</feature>
<evidence type="ECO:0000259" key="7">
    <source>
        <dbReference type="Pfam" id="PF01154"/>
    </source>
</evidence>
<evidence type="ECO:0000259" key="8">
    <source>
        <dbReference type="Pfam" id="PF08540"/>
    </source>
</evidence>
<evidence type="ECO:0000256" key="3">
    <source>
        <dbReference type="ARBA" id="ARBA00073381"/>
    </source>
</evidence>
<dbReference type="PROSITE" id="PS01226">
    <property type="entry name" value="HMG_COA_SYNTHASE"/>
    <property type="match status" value="1"/>
</dbReference>
<evidence type="ECO:0000313" key="9">
    <source>
        <dbReference type="EMBL" id="KAH3680007.1"/>
    </source>
</evidence>
<dbReference type="EC" id="2.3.3.10" evidence="6"/>
<reference evidence="9" key="2">
    <citation type="submission" date="2021-01" db="EMBL/GenBank/DDBJ databases">
        <authorList>
            <person name="Schikora-Tamarit M.A."/>
        </authorList>
    </citation>
    <scope>NUCLEOTIDE SEQUENCE</scope>
    <source>
        <strain evidence="9">CBS2887</strain>
    </source>
</reference>
<dbReference type="GO" id="GO:0006084">
    <property type="term" value="P:acetyl-CoA metabolic process"/>
    <property type="evidence" value="ECO:0007669"/>
    <property type="project" value="InterPro"/>
</dbReference>
<dbReference type="PANTHER" id="PTHR43323">
    <property type="entry name" value="3-HYDROXY-3-METHYLGLUTARYL COENZYME A SYNTHASE"/>
    <property type="match status" value="1"/>
</dbReference>
<comment type="catalytic activity">
    <reaction evidence="6">
        <text>acetoacetyl-CoA + acetyl-CoA + H2O = (3S)-3-hydroxy-3-methylglutaryl-CoA + CoA + H(+)</text>
        <dbReference type="Rhea" id="RHEA:10188"/>
        <dbReference type="ChEBI" id="CHEBI:15377"/>
        <dbReference type="ChEBI" id="CHEBI:15378"/>
        <dbReference type="ChEBI" id="CHEBI:43074"/>
        <dbReference type="ChEBI" id="CHEBI:57286"/>
        <dbReference type="ChEBI" id="CHEBI:57287"/>
        <dbReference type="ChEBI" id="CHEBI:57288"/>
        <dbReference type="EC" id="2.3.3.10"/>
    </reaction>
</comment>
<dbReference type="InterPro" id="IPR010122">
    <property type="entry name" value="HMG_CoA_synthase_euk"/>
</dbReference>
<evidence type="ECO:0000313" key="10">
    <source>
        <dbReference type="Proteomes" id="UP000774326"/>
    </source>
</evidence>
<dbReference type="EMBL" id="JAEUBG010004822">
    <property type="protein sequence ID" value="KAH3680007.1"/>
    <property type="molecule type" value="Genomic_DNA"/>
</dbReference>